<evidence type="ECO:0000259" key="3">
    <source>
        <dbReference type="Pfam" id="PF09917"/>
    </source>
</evidence>
<dbReference type="AlphaFoldDB" id="A0A7V7PNT3"/>
<feature type="chain" id="PRO_5031126730" evidence="2">
    <location>
        <begin position="21"/>
        <end position="114"/>
    </location>
</feature>
<reference evidence="4 5" key="1">
    <citation type="submission" date="2019-09" db="EMBL/GenBank/DDBJ databases">
        <title>YIM 132180 draft genome.</title>
        <authorList>
            <person name="Zhang K."/>
        </authorList>
    </citation>
    <scope>NUCLEOTIDE SEQUENCE [LARGE SCALE GENOMIC DNA]</scope>
    <source>
        <strain evidence="4 5">YIM 132180</strain>
    </source>
</reference>
<name>A0A7V7PNT3_9HYPH</name>
<dbReference type="RefSeq" id="WP_150970457.1">
    <property type="nucleotide sequence ID" value="NZ_VZDO01000010.1"/>
</dbReference>
<dbReference type="PANTHER" id="PTHR36919">
    <property type="entry name" value="BLR1215 PROTEIN"/>
    <property type="match status" value="1"/>
</dbReference>
<dbReference type="EMBL" id="VZDO01000010">
    <property type="protein sequence ID" value="KAB0679390.1"/>
    <property type="molecule type" value="Genomic_DNA"/>
</dbReference>
<dbReference type="Proteomes" id="UP000432089">
    <property type="component" value="Unassembled WGS sequence"/>
</dbReference>
<gene>
    <name evidence="4" type="ORF">F6X38_13745</name>
</gene>
<accession>A0A7V7PNT3</accession>
<proteinExistence type="predicted"/>
<keyword evidence="5" id="KW-1185">Reference proteome</keyword>
<feature type="domain" description="DUF2147" evidence="3">
    <location>
        <begin position="66"/>
        <end position="113"/>
    </location>
</feature>
<organism evidence="4 5">
    <name type="scientific">Plantimonas leprariae</name>
    <dbReference type="NCBI Taxonomy" id="2615207"/>
    <lineage>
        <taxon>Bacteria</taxon>
        <taxon>Pseudomonadati</taxon>
        <taxon>Pseudomonadota</taxon>
        <taxon>Alphaproteobacteria</taxon>
        <taxon>Hyphomicrobiales</taxon>
        <taxon>Aurantimonadaceae</taxon>
        <taxon>Plantimonas</taxon>
    </lineage>
</organism>
<comment type="caution">
    <text evidence="4">The sequence shown here is derived from an EMBL/GenBank/DDBJ whole genome shotgun (WGS) entry which is preliminary data.</text>
</comment>
<evidence type="ECO:0000256" key="1">
    <source>
        <dbReference type="SAM" id="MobiDB-lite"/>
    </source>
</evidence>
<evidence type="ECO:0000256" key="2">
    <source>
        <dbReference type="SAM" id="SignalP"/>
    </source>
</evidence>
<dbReference type="Gene3D" id="2.40.128.520">
    <property type="match status" value="1"/>
</dbReference>
<feature type="signal peptide" evidence="2">
    <location>
        <begin position="1"/>
        <end position="20"/>
    </location>
</feature>
<evidence type="ECO:0000313" key="4">
    <source>
        <dbReference type="EMBL" id="KAB0679390.1"/>
    </source>
</evidence>
<dbReference type="InterPro" id="IPR019223">
    <property type="entry name" value="DUF2147"/>
</dbReference>
<keyword evidence="2" id="KW-0732">Signal</keyword>
<protein>
    <submittedName>
        <fullName evidence="4">DUF2147 domain-containing protein</fullName>
    </submittedName>
</protein>
<feature type="region of interest" description="Disordered" evidence="1">
    <location>
        <begin position="64"/>
        <end position="87"/>
    </location>
</feature>
<dbReference type="PANTHER" id="PTHR36919:SF2">
    <property type="entry name" value="BLL6627 PROTEIN"/>
    <property type="match status" value="1"/>
</dbReference>
<dbReference type="Pfam" id="PF09917">
    <property type="entry name" value="DUF2147"/>
    <property type="match status" value="1"/>
</dbReference>
<evidence type="ECO:0000313" key="5">
    <source>
        <dbReference type="Proteomes" id="UP000432089"/>
    </source>
</evidence>
<sequence length="114" mass="11859">MLKPALAALSLLLAAGPAFADEPILGRWLSPGGRVVEVTDCGGQFCATVKTGKYKGKSVGTMSGSGGDYSGTVTDPRDDRTYDGTATVDSDGSTMTLEGCALKIICKKQHWTRA</sequence>